<comment type="similarity">
    <text evidence="2">Belongs to the ALG14 family.</text>
</comment>
<keyword evidence="5" id="KW-0256">Endoplasmic reticulum</keyword>
<evidence type="ECO:0000256" key="8">
    <source>
        <dbReference type="SAM" id="Phobius"/>
    </source>
</evidence>
<evidence type="ECO:0000256" key="7">
    <source>
        <dbReference type="ARBA" id="ARBA00023136"/>
    </source>
</evidence>
<name>A0AAV7XN48_9NEOP</name>
<evidence type="ECO:0000256" key="1">
    <source>
        <dbReference type="ARBA" id="ARBA00004389"/>
    </source>
</evidence>
<evidence type="ECO:0000256" key="5">
    <source>
        <dbReference type="ARBA" id="ARBA00022824"/>
    </source>
</evidence>
<gene>
    <name evidence="9" type="ORF">ONE63_009242</name>
</gene>
<sequence length="222" mass="25449">MCITTFHLLTVATCFFLGRFYYLVRKTSSNVVKILPKQPKDKSMNTMIVIGSGGHTTEMLRLVKAMTPSLYCPRTYVMASSDATSEFKVHVLEEHLATKASRKYRKYSIFKIPRSRDVGQSFFTSAFSTLYSFLRCVPMMLQTRPELVLCNGPGTCVPICILAFLLRTFFLTNTIIVFIESVCRVESLSMTGKILYYFADVFLVQWKDLEHRYSRVAYVGRV</sequence>
<keyword evidence="10" id="KW-1185">Reference proteome</keyword>
<evidence type="ECO:0000256" key="6">
    <source>
        <dbReference type="ARBA" id="ARBA00022989"/>
    </source>
</evidence>
<keyword evidence="6 8" id="KW-1133">Transmembrane helix</keyword>
<organism evidence="9 10">
    <name type="scientific">Megalurothrips usitatus</name>
    <name type="common">bean blossom thrips</name>
    <dbReference type="NCBI Taxonomy" id="439358"/>
    <lineage>
        <taxon>Eukaryota</taxon>
        <taxon>Metazoa</taxon>
        <taxon>Ecdysozoa</taxon>
        <taxon>Arthropoda</taxon>
        <taxon>Hexapoda</taxon>
        <taxon>Insecta</taxon>
        <taxon>Pterygota</taxon>
        <taxon>Neoptera</taxon>
        <taxon>Paraneoptera</taxon>
        <taxon>Thysanoptera</taxon>
        <taxon>Terebrantia</taxon>
        <taxon>Thripoidea</taxon>
        <taxon>Thripidae</taxon>
        <taxon>Megalurothrips</taxon>
    </lineage>
</organism>
<keyword evidence="4 8" id="KW-0812">Transmembrane</keyword>
<dbReference type="Pfam" id="PF08660">
    <property type="entry name" value="Alg14"/>
    <property type="match status" value="1"/>
</dbReference>
<dbReference type="PANTHER" id="PTHR12154:SF4">
    <property type="entry name" value="UDP-N-ACETYLGLUCOSAMINE TRANSFERASE SUBUNIT ALG14 HOMOLOG"/>
    <property type="match status" value="1"/>
</dbReference>
<dbReference type="GO" id="GO:0006488">
    <property type="term" value="P:dolichol-linked oligosaccharide biosynthetic process"/>
    <property type="evidence" value="ECO:0007669"/>
    <property type="project" value="InterPro"/>
</dbReference>
<reference evidence="9" key="1">
    <citation type="submission" date="2022-12" db="EMBL/GenBank/DDBJ databases">
        <title>Chromosome-level genome assembly of the bean flower thrips Megalurothrips usitatus.</title>
        <authorList>
            <person name="Ma L."/>
            <person name="Liu Q."/>
            <person name="Li H."/>
            <person name="Cai W."/>
        </authorList>
    </citation>
    <scope>NUCLEOTIDE SEQUENCE</scope>
    <source>
        <strain evidence="9">Cailab_2022a</strain>
    </source>
</reference>
<keyword evidence="7 8" id="KW-0472">Membrane</keyword>
<evidence type="ECO:0000313" key="9">
    <source>
        <dbReference type="EMBL" id="KAJ1526077.1"/>
    </source>
</evidence>
<proteinExistence type="inferred from homology"/>
<comment type="caution">
    <text evidence="9">The sequence shown here is derived from an EMBL/GenBank/DDBJ whole genome shotgun (WGS) entry which is preliminary data.</text>
</comment>
<dbReference type="AlphaFoldDB" id="A0AAV7XN48"/>
<evidence type="ECO:0000256" key="2">
    <source>
        <dbReference type="ARBA" id="ARBA00009731"/>
    </source>
</evidence>
<comment type="subcellular location">
    <subcellularLocation>
        <location evidence="1">Endoplasmic reticulum membrane</location>
        <topology evidence="1">Single-pass membrane protein</topology>
    </subcellularLocation>
</comment>
<dbReference type="GO" id="GO:0004577">
    <property type="term" value="F:N-acetylglucosaminyldiphosphodolichol N-acetylglucosaminyltransferase activity"/>
    <property type="evidence" value="ECO:0007669"/>
    <property type="project" value="TreeGrafter"/>
</dbReference>
<dbReference type="Proteomes" id="UP001075354">
    <property type="component" value="Chromosome 7"/>
</dbReference>
<evidence type="ECO:0000313" key="10">
    <source>
        <dbReference type="Proteomes" id="UP001075354"/>
    </source>
</evidence>
<dbReference type="PANTHER" id="PTHR12154">
    <property type="entry name" value="GLYCOSYL TRANSFERASE-RELATED"/>
    <property type="match status" value="1"/>
</dbReference>
<dbReference type="GO" id="GO:0043541">
    <property type="term" value="C:UDP-N-acetylglucosamine transferase complex"/>
    <property type="evidence" value="ECO:0007669"/>
    <property type="project" value="TreeGrafter"/>
</dbReference>
<evidence type="ECO:0000256" key="4">
    <source>
        <dbReference type="ARBA" id="ARBA00022692"/>
    </source>
</evidence>
<dbReference type="EMBL" id="JAPTSV010000007">
    <property type="protein sequence ID" value="KAJ1526077.1"/>
    <property type="molecule type" value="Genomic_DNA"/>
</dbReference>
<evidence type="ECO:0000256" key="3">
    <source>
        <dbReference type="ARBA" id="ARBA00017467"/>
    </source>
</evidence>
<dbReference type="Gene3D" id="3.40.50.2000">
    <property type="entry name" value="Glycogen Phosphorylase B"/>
    <property type="match status" value="1"/>
</dbReference>
<accession>A0AAV7XN48</accession>
<feature type="transmembrane region" description="Helical" evidence="8">
    <location>
        <begin position="6"/>
        <end position="24"/>
    </location>
</feature>
<dbReference type="InterPro" id="IPR013969">
    <property type="entry name" value="Oligosacch_biosynth_Alg14"/>
</dbReference>
<protein>
    <recommendedName>
        <fullName evidence="3">UDP-N-acetylglucosamine transferase subunit ALG14</fullName>
    </recommendedName>
</protein>